<organism evidence="2 3">
    <name type="scientific">Actinopolyspora xinjiangensis</name>
    <dbReference type="NCBI Taxonomy" id="405564"/>
    <lineage>
        <taxon>Bacteria</taxon>
        <taxon>Bacillati</taxon>
        <taxon>Actinomycetota</taxon>
        <taxon>Actinomycetes</taxon>
        <taxon>Actinopolysporales</taxon>
        <taxon>Actinopolysporaceae</taxon>
        <taxon>Actinopolyspora</taxon>
    </lineage>
</organism>
<feature type="transmembrane region" description="Helical" evidence="1">
    <location>
        <begin position="43"/>
        <end position="61"/>
    </location>
</feature>
<reference evidence="3" key="1">
    <citation type="submission" date="2016-10" db="EMBL/GenBank/DDBJ databases">
        <authorList>
            <person name="Varghese N."/>
            <person name="Submissions S."/>
        </authorList>
    </citation>
    <scope>NUCLEOTIDE SEQUENCE [LARGE SCALE GENOMIC DNA]</scope>
    <source>
        <strain evidence="3">DSM 46732</strain>
    </source>
</reference>
<name>A0A1H0UWB9_9ACTN</name>
<proteinExistence type="predicted"/>
<dbReference type="RefSeq" id="WP_092601869.1">
    <property type="nucleotide sequence ID" value="NZ_FNJR01000007.1"/>
</dbReference>
<gene>
    <name evidence="2" type="ORF">SAMN04487905_107179</name>
</gene>
<evidence type="ECO:0000313" key="3">
    <source>
        <dbReference type="Proteomes" id="UP000199497"/>
    </source>
</evidence>
<accession>A0A1H0UWB9</accession>
<protein>
    <submittedName>
        <fullName evidence="2">Uncharacterized protein</fullName>
    </submittedName>
</protein>
<dbReference type="STRING" id="405564.SAMN04487905_107179"/>
<dbReference type="OrthoDB" id="3542463at2"/>
<keyword evidence="3" id="KW-1185">Reference proteome</keyword>
<keyword evidence="1" id="KW-0472">Membrane</keyword>
<sequence>MIGETATRGRWAPWWTYVLPIVGVNQLRQLILPFGTVPEWADVVIAVLVAAACFALVTLVYRAGAGR</sequence>
<evidence type="ECO:0000256" key="1">
    <source>
        <dbReference type="SAM" id="Phobius"/>
    </source>
</evidence>
<evidence type="ECO:0000313" key="2">
    <source>
        <dbReference type="EMBL" id="SDP70096.1"/>
    </source>
</evidence>
<keyword evidence="1" id="KW-0812">Transmembrane</keyword>
<dbReference type="AlphaFoldDB" id="A0A1H0UWB9"/>
<dbReference type="Proteomes" id="UP000199497">
    <property type="component" value="Unassembled WGS sequence"/>
</dbReference>
<keyword evidence="1" id="KW-1133">Transmembrane helix</keyword>
<dbReference type="EMBL" id="FNJR01000007">
    <property type="protein sequence ID" value="SDP70096.1"/>
    <property type="molecule type" value="Genomic_DNA"/>
</dbReference>